<evidence type="ECO:0000256" key="9">
    <source>
        <dbReference type="ARBA" id="ARBA00023136"/>
    </source>
</evidence>
<organism evidence="16 17">
    <name type="scientific">Corallococcus soli</name>
    <dbReference type="NCBI Taxonomy" id="2710757"/>
    <lineage>
        <taxon>Bacteria</taxon>
        <taxon>Pseudomonadati</taxon>
        <taxon>Myxococcota</taxon>
        <taxon>Myxococcia</taxon>
        <taxon>Myxococcales</taxon>
        <taxon>Cystobacterineae</taxon>
        <taxon>Myxococcaceae</taxon>
        <taxon>Corallococcus</taxon>
    </lineage>
</organism>
<dbReference type="Pfam" id="PF13715">
    <property type="entry name" value="CarbopepD_reg_2"/>
    <property type="match status" value="1"/>
</dbReference>
<dbReference type="InterPro" id="IPR000531">
    <property type="entry name" value="Beta-barrel_TonB"/>
</dbReference>
<evidence type="ECO:0000256" key="2">
    <source>
        <dbReference type="ARBA" id="ARBA00004571"/>
    </source>
</evidence>
<reference evidence="16 17" key="1">
    <citation type="submission" date="2020-02" db="EMBL/GenBank/DDBJ databases">
        <authorList>
            <person name="Babadi Z.K."/>
            <person name="Risdian C."/>
            <person name="Ebrahimipour G.H."/>
            <person name="Wink J."/>
        </authorList>
    </citation>
    <scope>NUCLEOTIDE SEQUENCE [LARGE SCALE GENOMIC DNA]</scope>
    <source>
        <strain evidence="16 17">ZKHCc1 1396</strain>
    </source>
</reference>
<evidence type="ECO:0000259" key="15">
    <source>
        <dbReference type="PROSITE" id="PS52015"/>
    </source>
</evidence>
<evidence type="ECO:0000256" key="5">
    <source>
        <dbReference type="ARBA" id="ARBA00022692"/>
    </source>
</evidence>
<feature type="chain" id="PRO_5047366911" evidence="14">
    <location>
        <begin position="21"/>
        <end position="879"/>
    </location>
</feature>
<protein>
    <submittedName>
        <fullName evidence="16">TonB-dependent receptor</fullName>
    </submittedName>
</protein>
<gene>
    <name evidence="16" type="ORF">G4177_03010</name>
</gene>
<name>A0ABR9PH00_9BACT</name>
<dbReference type="Gene3D" id="2.40.170.20">
    <property type="entry name" value="TonB-dependent receptor, beta-barrel domain"/>
    <property type="match status" value="1"/>
</dbReference>
<dbReference type="PANTHER" id="PTHR30069:SF29">
    <property type="entry name" value="HEMOGLOBIN AND HEMOGLOBIN-HAPTOGLOBIN-BINDING PROTEIN 1-RELATED"/>
    <property type="match status" value="1"/>
</dbReference>
<keyword evidence="10 16" id="KW-0675">Receptor</keyword>
<dbReference type="InterPro" id="IPR036942">
    <property type="entry name" value="Beta-barrel_TonB_sf"/>
</dbReference>
<dbReference type="InterPro" id="IPR006260">
    <property type="entry name" value="TonB/TolA_C"/>
</dbReference>
<dbReference type="InterPro" id="IPR037066">
    <property type="entry name" value="Plug_dom_sf"/>
</dbReference>
<evidence type="ECO:0000256" key="4">
    <source>
        <dbReference type="ARBA" id="ARBA00022452"/>
    </source>
</evidence>
<dbReference type="SUPFAM" id="SSF56935">
    <property type="entry name" value="Porins"/>
    <property type="match status" value="1"/>
</dbReference>
<dbReference type="Gene3D" id="2.60.40.1120">
    <property type="entry name" value="Carboxypeptidase-like, regulatory domain"/>
    <property type="match status" value="1"/>
</dbReference>
<evidence type="ECO:0000256" key="14">
    <source>
        <dbReference type="SAM" id="SignalP"/>
    </source>
</evidence>
<dbReference type="Pfam" id="PF00593">
    <property type="entry name" value="TonB_dep_Rec_b-barrel"/>
    <property type="match status" value="1"/>
</dbReference>
<dbReference type="Gene3D" id="3.30.1150.10">
    <property type="match status" value="1"/>
</dbReference>
<evidence type="ECO:0000256" key="1">
    <source>
        <dbReference type="ARBA" id="ARBA00004167"/>
    </source>
</evidence>
<keyword evidence="17" id="KW-1185">Reference proteome</keyword>
<dbReference type="InterPro" id="IPR039426">
    <property type="entry name" value="TonB-dep_rcpt-like"/>
</dbReference>
<dbReference type="Gene3D" id="2.170.130.10">
    <property type="entry name" value="TonB-dependent receptor, plug domain"/>
    <property type="match status" value="1"/>
</dbReference>
<evidence type="ECO:0000313" key="16">
    <source>
        <dbReference type="EMBL" id="MBE4747144.1"/>
    </source>
</evidence>
<evidence type="ECO:0000256" key="7">
    <source>
        <dbReference type="ARBA" id="ARBA00022989"/>
    </source>
</evidence>
<dbReference type="PROSITE" id="PS52016">
    <property type="entry name" value="TONB_DEPENDENT_REC_3"/>
    <property type="match status" value="1"/>
</dbReference>
<keyword evidence="9 12" id="KW-0472">Membrane</keyword>
<keyword evidence="6 14" id="KW-0732">Signal</keyword>
<evidence type="ECO:0000256" key="11">
    <source>
        <dbReference type="ARBA" id="ARBA00023237"/>
    </source>
</evidence>
<dbReference type="SUPFAM" id="SSF49452">
    <property type="entry name" value="Starch-binding domain-like"/>
    <property type="match status" value="1"/>
</dbReference>
<keyword evidence="3 12" id="KW-0813">Transport</keyword>
<evidence type="ECO:0000256" key="13">
    <source>
        <dbReference type="RuleBase" id="RU003357"/>
    </source>
</evidence>
<dbReference type="InterPro" id="IPR037682">
    <property type="entry name" value="TonB_C"/>
</dbReference>
<dbReference type="NCBIfam" id="TIGR01352">
    <property type="entry name" value="tonB_Cterm"/>
    <property type="match status" value="1"/>
</dbReference>
<comment type="caution">
    <text evidence="16">The sequence shown here is derived from an EMBL/GenBank/DDBJ whole genome shotgun (WGS) entry which is preliminary data.</text>
</comment>
<dbReference type="PANTHER" id="PTHR30069">
    <property type="entry name" value="TONB-DEPENDENT OUTER MEMBRANE RECEPTOR"/>
    <property type="match status" value="1"/>
</dbReference>
<evidence type="ECO:0000256" key="12">
    <source>
        <dbReference type="PROSITE-ProRule" id="PRU01360"/>
    </source>
</evidence>
<dbReference type="Pfam" id="PF07715">
    <property type="entry name" value="Plug"/>
    <property type="match status" value="1"/>
</dbReference>
<evidence type="ECO:0000256" key="8">
    <source>
        <dbReference type="ARBA" id="ARBA00023077"/>
    </source>
</evidence>
<dbReference type="SUPFAM" id="SSF74653">
    <property type="entry name" value="TolA/TonB C-terminal domain"/>
    <property type="match status" value="1"/>
</dbReference>
<dbReference type="RefSeq" id="WP_193346556.1">
    <property type="nucleotide sequence ID" value="NZ_CBCSIP010000020.1"/>
</dbReference>
<keyword evidence="5 12" id="KW-0812">Transmembrane</keyword>
<keyword evidence="11 12" id="KW-0998">Cell outer membrane</keyword>
<keyword evidence="7" id="KW-1133">Transmembrane helix</keyword>
<feature type="signal peptide" evidence="14">
    <location>
        <begin position="1"/>
        <end position="20"/>
    </location>
</feature>
<dbReference type="InterPro" id="IPR012910">
    <property type="entry name" value="Plug_dom"/>
</dbReference>
<evidence type="ECO:0000256" key="3">
    <source>
        <dbReference type="ARBA" id="ARBA00022448"/>
    </source>
</evidence>
<dbReference type="Pfam" id="PF03544">
    <property type="entry name" value="TonB_C"/>
    <property type="match status" value="1"/>
</dbReference>
<comment type="similarity">
    <text evidence="12 13">Belongs to the TonB-dependent receptor family.</text>
</comment>
<feature type="domain" description="TonB C-terminal" evidence="15">
    <location>
        <begin position="43"/>
        <end position="136"/>
    </location>
</feature>
<accession>A0ABR9PH00</accession>
<keyword evidence="4 12" id="KW-1134">Transmembrane beta strand</keyword>
<comment type="subcellular location">
    <subcellularLocation>
        <location evidence="2 12">Cell outer membrane</location>
        <topology evidence="2 12">Multi-pass membrane protein</topology>
    </subcellularLocation>
    <subcellularLocation>
        <location evidence="1">Membrane</location>
        <topology evidence="1">Single-pass membrane protein</topology>
    </subcellularLocation>
</comment>
<evidence type="ECO:0000256" key="10">
    <source>
        <dbReference type="ARBA" id="ARBA00023170"/>
    </source>
</evidence>
<keyword evidence="8 13" id="KW-0798">TonB box</keyword>
<dbReference type="PROSITE" id="PS52015">
    <property type="entry name" value="TONB_CTD"/>
    <property type="match status" value="1"/>
</dbReference>
<dbReference type="EMBL" id="JAAIYO010000001">
    <property type="protein sequence ID" value="MBE4747144.1"/>
    <property type="molecule type" value="Genomic_DNA"/>
</dbReference>
<sequence>MKTLACVVCVLLATGAAAQAPDAGVPAGDAGLPAGDAGVPTGVLTKPPALLRQVEATYPPEAAAQQLEGTVVMFIDISETGAVTNVEVTQPAGNGFDEAAIAAVKQFQFEPAEVDNVPAPVRIQYAYQFVFRAPEPPPEVATDGGVAEPQGPVNFSGKALERGTRKPLVGAEVVLTELDRSTVTDGEGRFSFRGVPVGTHPVVVVLGSYDRFRTQETIAEGQETQATYYVQRRIFSAYETVVRSDRERKEVTRTTIQVAEVQRIPGTQGDTLKVVQNLPGVARPAFNGGALVIRGTSPQESGVFLDGLRIPILYHFGGLTSVYNSELLEAVDYLPGNFSAYYGNITGGVINVRSREPRTDRLHATVGISLIESNAVVEGPITDTLSFAIGGRRSYIDVVLKAVPFDDDSLQVAPRYYDAQAKLVWKPNKRHTFTLQGLTSRDRLALLLDQPADDDPTVNGGLDVTTGFNQLRLRHQYREGKLTLDTHALVGNTLLDFAIGERGLRIASTDLFLRPTIEYVFNDTVAVAGGLDVVTNLAQVTASIQQPPREGEPPSPLVTEDLINIDGTFSQYYPSAWAEVRWRPVKELLVVPGIRTESYIFTEQQEVKHSVNPRLAVRYALTESLTLKGGAGVYHSPPTQDEPSPGFGNPDLGAKRSLQYSVGAEWQARPEWFVGSEVFYNDLDDLIVRSNARIIRDGESVPEVLKNGGVGRIYGFELLVRRALTDRLFGWISYTLSRSERRDAPDARWRLFDNDQTHVLTAIASYKLPKGWEVGARFRLASGNPTTPVEGARRDDTTDVFIPYYGAINSQRLPSFNQLDIRVDKSFIFDTWNLNVYLDLTNAYNNQSVEGVAYNYNYSQREFFKGLPILPILGAKGSF</sequence>
<evidence type="ECO:0000313" key="17">
    <source>
        <dbReference type="Proteomes" id="UP001516472"/>
    </source>
</evidence>
<dbReference type="Proteomes" id="UP001516472">
    <property type="component" value="Unassembled WGS sequence"/>
</dbReference>
<evidence type="ECO:0000256" key="6">
    <source>
        <dbReference type="ARBA" id="ARBA00022729"/>
    </source>
</evidence>
<proteinExistence type="inferred from homology"/>
<dbReference type="InterPro" id="IPR013784">
    <property type="entry name" value="Carb-bd-like_fold"/>
</dbReference>